<accession>A0A9Q9W5B3</accession>
<dbReference type="GO" id="GO:0004519">
    <property type="term" value="F:endonuclease activity"/>
    <property type="evidence" value="ECO:0007669"/>
    <property type="project" value="UniProtKB-KW"/>
</dbReference>
<protein>
    <submittedName>
        <fullName evidence="9">Uncharacterized protein K02A2.6-like</fullName>
    </submittedName>
</protein>
<keyword evidence="4" id="KW-0255">Endonuclease</keyword>
<dbReference type="OrthoDB" id="8892477at2759"/>
<feature type="domain" description="Integrase catalytic" evidence="8">
    <location>
        <begin position="109"/>
        <end position="268"/>
    </location>
</feature>
<keyword evidence="5" id="KW-0378">Hydrolase</keyword>
<dbReference type="PANTHER" id="PTHR37984">
    <property type="entry name" value="PROTEIN CBG26694"/>
    <property type="match status" value="1"/>
</dbReference>
<dbReference type="Proteomes" id="UP001155660">
    <property type="component" value="Chromosome B3"/>
</dbReference>
<evidence type="ECO:0000256" key="3">
    <source>
        <dbReference type="ARBA" id="ARBA00022722"/>
    </source>
</evidence>
<evidence type="ECO:0000256" key="6">
    <source>
        <dbReference type="ARBA" id="ARBA00022918"/>
    </source>
</evidence>
<keyword evidence="6" id="KW-0695">RNA-directed DNA polymerase</keyword>
<dbReference type="InterPro" id="IPR041373">
    <property type="entry name" value="RT_RNaseH"/>
</dbReference>
<evidence type="ECO:0000256" key="1">
    <source>
        <dbReference type="ARBA" id="ARBA00022679"/>
    </source>
</evidence>
<dbReference type="Pfam" id="PF22938">
    <property type="entry name" value="Integrase_p58_C"/>
    <property type="match status" value="1"/>
</dbReference>
<dbReference type="AlphaFoldDB" id="A0A9Q9W5B3"/>
<evidence type="ECO:0000256" key="2">
    <source>
        <dbReference type="ARBA" id="ARBA00022695"/>
    </source>
</evidence>
<evidence type="ECO:0000256" key="5">
    <source>
        <dbReference type="ARBA" id="ARBA00022801"/>
    </source>
</evidence>
<organism evidence="9">
    <name type="scientific">Cyprinus carpio</name>
    <name type="common">Common carp</name>
    <dbReference type="NCBI Taxonomy" id="7962"/>
    <lineage>
        <taxon>Eukaryota</taxon>
        <taxon>Metazoa</taxon>
        <taxon>Chordata</taxon>
        <taxon>Craniata</taxon>
        <taxon>Vertebrata</taxon>
        <taxon>Euteleostomi</taxon>
        <taxon>Actinopterygii</taxon>
        <taxon>Neopterygii</taxon>
        <taxon>Teleostei</taxon>
        <taxon>Ostariophysi</taxon>
        <taxon>Cypriniformes</taxon>
        <taxon>Cyprinidae</taxon>
        <taxon>Cyprininae</taxon>
        <taxon>Cyprinus</taxon>
    </lineage>
</organism>
<reference evidence="9" key="1">
    <citation type="submission" date="2025-08" db="UniProtKB">
        <authorList>
            <consortium name="RefSeq"/>
        </authorList>
    </citation>
    <scope>IDENTIFICATION</scope>
    <source>
        <tissue evidence="9">Muscle</tissue>
    </source>
</reference>
<keyword evidence="1" id="KW-0808">Transferase</keyword>
<dbReference type="GO" id="GO:0016787">
    <property type="term" value="F:hydrolase activity"/>
    <property type="evidence" value="ECO:0007669"/>
    <property type="project" value="UniProtKB-KW"/>
</dbReference>
<keyword evidence="2" id="KW-0548">Nucleotidyltransferase</keyword>
<dbReference type="GO" id="GO:0003964">
    <property type="term" value="F:RNA-directed DNA polymerase activity"/>
    <property type="evidence" value="ECO:0007669"/>
    <property type="project" value="UniProtKB-KW"/>
</dbReference>
<dbReference type="InterPro" id="IPR054465">
    <property type="entry name" value="Integrase_p58-like_C"/>
</dbReference>
<dbReference type="RefSeq" id="XP_042577066.1">
    <property type="nucleotide sequence ID" value="XM_042721132.1"/>
</dbReference>
<keyword evidence="3" id="KW-0540">Nuclease</keyword>
<dbReference type="FunFam" id="3.30.420.10:FF:000032">
    <property type="entry name" value="Retrovirus-related Pol polyprotein from transposon 297-like Protein"/>
    <property type="match status" value="1"/>
</dbReference>
<dbReference type="InterPro" id="IPR050951">
    <property type="entry name" value="Retrovirus_Pol_polyprotein"/>
</dbReference>
<evidence type="ECO:0000259" key="8">
    <source>
        <dbReference type="PROSITE" id="PS50994"/>
    </source>
</evidence>
<dbReference type="GeneID" id="122136705"/>
<evidence type="ECO:0000313" key="9">
    <source>
        <dbReference type="RefSeq" id="XP_042577066.1"/>
    </source>
</evidence>
<dbReference type="GO" id="GO:0015074">
    <property type="term" value="P:DNA integration"/>
    <property type="evidence" value="ECO:0007669"/>
    <property type="project" value="InterPro"/>
</dbReference>
<dbReference type="PANTHER" id="PTHR37984:SF15">
    <property type="entry name" value="INTEGRASE CATALYTIC DOMAIN-CONTAINING PROTEIN"/>
    <property type="match status" value="1"/>
</dbReference>
<name>A0A9Q9W5B3_CYPCA</name>
<dbReference type="Pfam" id="PF17917">
    <property type="entry name" value="RT_RNaseH"/>
    <property type="match status" value="1"/>
</dbReference>
<dbReference type="KEGG" id="ccar:122136705"/>
<feature type="region of interest" description="Disordered" evidence="7">
    <location>
        <begin position="512"/>
        <end position="532"/>
    </location>
</feature>
<gene>
    <name evidence="9" type="primary">LOC122136705</name>
</gene>
<proteinExistence type="predicted"/>
<evidence type="ECO:0000256" key="7">
    <source>
        <dbReference type="SAM" id="MobiDB-lite"/>
    </source>
</evidence>
<dbReference type="PROSITE" id="PS50994">
    <property type="entry name" value="INTEGRASE"/>
    <property type="match status" value="1"/>
</dbReference>
<evidence type="ECO:0000256" key="4">
    <source>
        <dbReference type="ARBA" id="ARBA00022759"/>
    </source>
</evidence>
<dbReference type="InterPro" id="IPR001584">
    <property type="entry name" value="Integrase_cat-core"/>
</dbReference>
<sequence>MGKKLPLFSEDGSVQPKVVRVQEDVMLPPRTEVIVPGKVEGLLPQHYEDPKKPFILDTDASDVGIGAVLSQEEGGLERVVAYASRALTKQERKYATTKKELLSVVTFTKVSRPYERVALDILGPLPETPNKNRYILVVGDYFSKWTEAFPLPNQEAQSIAKVLVEEWVCRYGVPRSVHSDQGRNFESSLFKELCRLLQINKSRTSPYHPQSDGLIERFNRTLLSMLSLFVDDNQMNWDRLLPYVMMAYRSSIQASTGFTPYKVLFGREMVLPVDIMLGVDNVQTFQSVNEYVTGVAESLSTVVEAVKRHQDLASNRQKTHADFRANFHYYVVGELVWIQNKTRKRGVSPKLQRRFKGPFKILERVSDVLYRVQLVEGGSESVVHFNRMKPYVACSVSESWPACPIITTECQPAEQHSQAQSPAVSEAVKVRERAERHSKAQSPAVPEVVKIRERAAVSSVEERNSILESAVEGGLSGRNLCSLPVDTGSGELQLENGDQRIEVGDILESCPQRSRPVRSRKPPAWSKDYNLM</sequence>